<reference evidence="2" key="1">
    <citation type="submission" date="2015-10" db="EMBL/GenBank/DDBJ databases">
        <authorList>
            <person name="Gilbert D.G."/>
        </authorList>
    </citation>
    <scope>NUCLEOTIDE SEQUENCE</scope>
</reference>
<dbReference type="EC" id="3.2.1.-" evidence="2"/>
<dbReference type="EMBL" id="FAXC01000328">
    <property type="protein sequence ID" value="CUV09950.1"/>
    <property type="molecule type" value="Genomic_DNA"/>
</dbReference>
<dbReference type="GO" id="GO:0016798">
    <property type="term" value="F:hydrolase activity, acting on glycosyl bonds"/>
    <property type="evidence" value="ECO:0007669"/>
    <property type="project" value="UniProtKB-KW"/>
</dbReference>
<dbReference type="CDD" id="cd00118">
    <property type="entry name" value="LysM"/>
    <property type="match status" value="3"/>
</dbReference>
<dbReference type="SUPFAM" id="SSF54106">
    <property type="entry name" value="LysM domain"/>
    <property type="match status" value="3"/>
</dbReference>
<dbReference type="Pfam" id="PF01476">
    <property type="entry name" value="LysM"/>
    <property type="match status" value="3"/>
</dbReference>
<feature type="domain" description="LysM" evidence="1">
    <location>
        <begin position="419"/>
        <end position="463"/>
    </location>
</feature>
<organism evidence="2">
    <name type="scientific">hydrothermal vent metagenome</name>
    <dbReference type="NCBI Taxonomy" id="652676"/>
    <lineage>
        <taxon>unclassified sequences</taxon>
        <taxon>metagenomes</taxon>
        <taxon>ecological metagenomes</taxon>
    </lineage>
</organism>
<feature type="domain" description="LysM" evidence="1">
    <location>
        <begin position="357"/>
        <end position="400"/>
    </location>
</feature>
<gene>
    <name evidence="2" type="ORF">MGWOODY_Mmi732</name>
</gene>
<evidence type="ECO:0000259" key="1">
    <source>
        <dbReference type="PROSITE" id="PS51782"/>
    </source>
</evidence>
<dbReference type="InterPro" id="IPR008258">
    <property type="entry name" value="Transglycosylase_SLT_dom_1"/>
</dbReference>
<dbReference type="Pfam" id="PF01464">
    <property type="entry name" value="SLT"/>
    <property type="match status" value="1"/>
</dbReference>
<protein>
    <submittedName>
        <fullName evidence="2">Membrane-bound lytic murein transglycosylase D</fullName>
        <ecNumber evidence="2">3.2.1.-</ecNumber>
    </submittedName>
</protein>
<dbReference type="SMART" id="SM00257">
    <property type="entry name" value="LysM"/>
    <property type="match status" value="3"/>
</dbReference>
<dbReference type="CDD" id="cd16894">
    <property type="entry name" value="MltD-like"/>
    <property type="match status" value="1"/>
</dbReference>
<dbReference type="Gene3D" id="1.10.530.10">
    <property type="match status" value="1"/>
</dbReference>
<dbReference type="PANTHER" id="PTHR33734:SF22">
    <property type="entry name" value="MEMBRANE-BOUND LYTIC MUREIN TRANSGLYCOSYLASE D"/>
    <property type="match status" value="1"/>
</dbReference>
<proteinExistence type="predicted"/>
<dbReference type="InterPro" id="IPR036779">
    <property type="entry name" value="LysM_dom_sf"/>
</dbReference>
<accession>A0A160VGQ8</accession>
<sequence length="538" mass="61909">MKRVWPLARPVFWLTNHLNTTYKNFMKYIFSLFLVIIFLTEHFSPLTRTADLLIKVVDNEAALCYSACDVDPLITEPEPQTDLWQHVKENISWNTYYKDKTVQQEIERIKNHGSWYFNFLSHQASPYIHYVTTELEKRGLPLELALLPFIESNYDPYAFSHGSAAGFWQMIPSTARQYGVPINSWYDGRRDIVFSTQAALDYLTYLHKRFDGDWLLAIAAYNAGEGTVSYVQRRNAAWSKGTDFWSLSLPRETKQYVPRLLALIHVIDNSSSLGIKLPELPNSARFTIVNWPTQIDLTALADIMDLQLEDIYQLNPGFNFWQSAPDGPHQLLIPVENESLMNALIADLPTDESIQWIHYKINSGDCLSKIAKNYSTSVVLIKAVNKLSSNTIITGEQLLVPKISPGSVLPIDEHDPHYTEYKIKRGDSLWDLSKEFEVTIDELAVWNNIKTKDYLKIDQTIKLFQCENRPDVSRPETIQKVAYHVRNGDSLGRIANRFNVSVAELVNWNKKVKKQSSLIHPGQHLIIYVDITQQYFDA</sequence>
<dbReference type="Gene3D" id="3.10.350.10">
    <property type="entry name" value="LysM domain"/>
    <property type="match status" value="3"/>
</dbReference>
<dbReference type="PANTHER" id="PTHR33734">
    <property type="entry name" value="LYSM DOMAIN-CONTAINING GPI-ANCHORED PROTEIN 2"/>
    <property type="match status" value="1"/>
</dbReference>
<evidence type="ECO:0000313" key="2">
    <source>
        <dbReference type="EMBL" id="CUV09950.1"/>
    </source>
</evidence>
<dbReference type="PROSITE" id="PS51782">
    <property type="entry name" value="LYSM"/>
    <property type="match status" value="3"/>
</dbReference>
<dbReference type="SUPFAM" id="SSF53955">
    <property type="entry name" value="Lysozyme-like"/>
    <property type="match status" value="1"/>
</dbReference>
<feature type="domain" description="LysM" evidence="1">
    <location>
        <begin position="481"/>
        <end position="527"/>
    </location>
</feature>
<dbReference type="GO" id="GO:0008932">
    <property type="term" value="F:lytic endotransglycosylase activity"/>
    <property type="evidence" value="ECO:0007669"/>
    <property type="project" value="TreeGrafter"/>
</dbReference>
<dbReference type="InterPro" id="IPR018392">
    <property type="entry name" value="LysM"/>
</dbReference>
<keyword evidence="2" id="KW-0378">Hydrolase</keyword>
<dbReference type="InterPro" id="IPR023346">
    <property type="entry name" value="Lysozyme-like_dom_sf"/>
</dbReference>
<dbReference type="AlphaFoldDB" id="A0A160VGQ8"/>
<keyword evidence="2" id="KW-0326">Glycosidase</keyword>
<name>A0A160VGQ8_9ZZZZ</name>